<protein>
    <submittedName>
        <fullName evidence="2">Uncharacterized protein</fullName>
    </submittedName>
</protein>
<name>A0A1J4KNQ1_9EUKA</name>
<dbReference type="OrthoDB" id="17346at2759"/>
<dbReference type="RefSeq" id="XP_068364181.1">
    <property type="nucleotide sequence ID" value="XM_068500799.1"/>
</dbReference>
<dbReference type="PANTHER" id="PTHR21422:SF9">
    <property type="entry name" value="RAB3 GTPASE-ACTIVATING PROTEIN CATALYTIC SUBUNIT"/>
    <property type="match status" value="1"/>
</dbReference>
<proteinExistence type="predicted"/>
<accession>A0A1J4KNQ1</accession>
<dbReference type="Proteomes" id="UP000179807">
    <property type="component" value="Unassembled WGS sequence"/>
</dbReference>
<evidence type="ECO:0000313" key="2">
    <source>
        <dbReference type="EMBL" id="OHT11045.1"/>
    </source>
</evidence>
<organism evidence="2 3">
    <name type="scientific">Tritrichomonas foetus</name>
    <dbReference type="NCBI Taxonomy" id="1144522"/>
    <lineage>
        <taxon>Eukaryota</taxon>
        <taxon>Metamonada</taxon>
        <taxon>Parabasalia</taxon>
        <taxon>Tritrichomonadida</taxon>
        <taxon>Tritrichomonadidae</taxon>
        <taxon>Tritrichomonas</taxon>
    </lineage>
</organism>
<dbReference type="EMBL" id="MLAK01000595">
    <property type="protein sequence ID" value="OHT11045.1"/>
    <property type="molecule type" value="Genomic_DNA"/>
</dbReference>
<comment type="caution">
    <text evidence="2">The sequence shown here is derived from an EMBL/GenBank/DDBJ whole genome shotgun (WGS) entry which is preliminary data.</text>
</comment>
<dbReference type="GO" id="GO:0005096">
    <property type="term" value="F:GTPase activator activity"/>
    <property type="evidence" value="ECO:0007669"/>
    <property type="project" value="InterPro"/>
</dbReference>
<evidence type="ECO:0000256" key="1">
    <source>
        <dbReference type="SAM" id="MobiDB-lite"/>
    </source>
</evidence>
<feature type="region of interest" description="Disordered" evidence="1">
    <location>
        <begin position="198"/>
        <end position="230"/>
    </location>
</feature>
<feature type="compositionally biased region" description="Low complexity" evidence="1">
    <location>
        <begin position="202"/>
        <end position="214"/>
    </location>
</feature>
<dbReference type="GeneID" id="94835503"/>
<dbReference type="VEuPathDB" id="TrichDB:TRFO_19448"/>
<reference evidence="2" key="1">
    <citation type="submission" date="2016-10" db="EMBL/GenBank/DDBJ databases">
        <authorList>
            <person name="Benchimol M."/>
            <person name="Almeida L.G."/>
            <person name="Vasconcelos A.T."/>
            <person name="Perreira-Neves A."/>
            <person name="Rosa I.A."/>
            <person name="Tasca T."/>
            <person name="Bogo M.R."/>
            <person name="de Souza W."/>
        </authorList>
    </citation>
    <scope>NUCLEOTIDE SEQUENCE [LARGE SCALE GENOMIC DNA]</scope>
    <source>
        <strain evidence="2">K</strain>
    </source>
</reference>
<dbReference type="PANTHER" id="PTHR21422">
    <property type="entry name" value="RAB3 GTPASE-ACTIVATING PROTEIN CATALYTIC SUBUNIT"/>
    <property type="match status" value="1"/>
</dbReference>
<keyword evidence="3" id="KW-1185">Reference proteome</keyword>
<sequence length="693" mass="80627">MTNYIFNLGIRKMLFERLPKLWHDYENLTNLEKTISEVDIKILYWNTQTFSTSDVNESPSKSSFNKSPFFTYNGCKYMIKHIVPQYTREESILPFLFADSTFDDFHLMFGIQSPFFLITPFSGRIDENESRSLMRALSSIEKHPIIMKLTNKEDSKYLGSFRHKNKIIKFTSRTEYDSDSPEFSSLESILKIANQITKNAQSNKNTTSRNTQTNQRKKLQHKGTPMNGNQEAKNEMSFSARMIFHIDLKNELPILLCGEWPEMKDGSLSIDFEKAPRHIIAFETGQKDASDLHGAYAIVEAHDPDFHFTNDKRLLQSEPDFLEESTFPCDMEIGIDFCPSDTILTNLAEVMLVCENFDYVWQNFLNYVRKCVNKGEFIKYVSYSTVNHKFCLLYQKLQMINICLSKMTNEMKTSNYAITSDVFNDLEKCIEMEICSNTNVKFDKYETKKMMESVLSFKSQNDKNKSTIDDFLKTQKKSLHSLAKIVWRIIPYSLFDLQSQREIAFDYIESLKPSEVLQPLVFLLLCENFNDLISMRNNKFDSLQSMICELRVYLNCLKDEMPILTPQMFSKKCREIDFMLMDLTNATRKKNFGNTKILELKELSTKCGRITEALKVKGFAVAENSYEKVTIDRFLNRMIDDRKVSQDIQLIVNTSHVECGEKIIQRTFVHKHFHSEGCVDVIVATSTIEDIVD</sequence>
<gene>
    <name evidence="2" type="ORF">TRFO_19448</name>
</gene>
<dbReference type="InterPro" id="IPR045700">
    <property type="entry name" value="Rab3GAP1"/>
</dbReference>
<evidence type="ECO:0000313" key="3">
    <source>
        <dbReference type="Proteomes" id="UP000179807"/>
    </source>
</evidence>
<dbReference type="AlphaFoldDB" id="A0A1J4KNQ1"/>